<dbReference type="EMBL" id="ML735390">
    <property type="protein sequence ID" value="KAE8384218.1"/>
    <property type="molecule type" value="Genomic_DNA"/>
</dbReference>
<gene>
    <name evidence="2" type="ORF">BDV23DRAFT_41095</name>
</gene>
<name>A0A5N7BRI2_PETAA</name>
<dbReference type="AlphaFoldDB" id="A0A5N7BRI2"/>
<evidence type="ECO:0000313" key="2">
    <source>
        <dbReference type="EMBL" id="KAE8384218.1"/>
    </source>
</evidence>
<keyword evidence="1" id="KW-0472">Membrane</keyword>
<evidence type="ECO:0000256" key="1">
    <source>
        <dbReference type="SAM" id="Phobius"/>
    </source>
</evidence>
<dbReference type="Proteomes" id="UP000326877">
    <property type="component" value="Unassembled WGS sequence"/>
</dbReference>
<accession>A0A5N7BRI2</accession>
<feature type="transmembrane region" description="Helical" evidence="1">
    <location>
        <begin position="21"/>
        <end position="39"/>
    </location>
</feature>
<keyword evidence="1" id="KW-0812">Transmembrane</keyword>
<sequence>MEKVTVRCFALRFSRIGFKEGPAFNLCFSLCILASPWRISGLRGFFVHFVSHFLFPGSLPARGFFWIPTSVFQAASGWDSRHAM</sequence>
<protein>
    <submittedName>
        <fullName evidence="2">Uncharacterized protein</fullName>
    </submittedName>
</protein>
<reference evidence="2" key="1">
    <citation type="submission" date="2019-04" db="EMBL/GenBank/DDBJ databases">
        <title>Friends and foes A comparative genomics studyof 23 Aspergillus species from section Flavi.</title>
        <authorList>
            <consortium name="DOE Joint Genome Institute"/>
            <person name="Kjaerbolling I."/>
            <person name="Vesth T."/>
            <person name="Frisvad J.C."/>
            <person name="Nybo J.L."/>
            <person name="Theobald S."/>
            <person name="Kildgaard S."/>
            <person name="Isbrandt T."/>
            <person name="Kuo A."/>
            <person name="Sato A."/>
            <person name="Lyhne E.K."/>
            <person name="Kogle M.E."/>
            <person name="Wiebenga A."/>
            <person name="Kun R.S."/>
            <person name="Lubbers R.J."/>
            <person name="Makela M.R."/>
            <person name="Barry K."/>
            <person name="Chovatia M."/>
            <person name="Clum A."/>
            <person name="Daum C."/>
            <person name="Haridas S."/>
            <person name="He G."/>
            <person name="LaButti K."/>
            <person name="Lipzen A."/>
            <person name="Mondo S."/>
            <person name="Riley R."/>
            <person name="Salamov A."/>
            <person name="Simmons B.A."/>
            <person name="Magnuson J.K."/>
            <person name="Henrissat B."/>
            <person name="Mortensen U.H."/>
            <person name="Larsen T.O."/>
            <person name="Devries R.P."/>
            <person name="Grigoriev I.V."/>
            <person name="Machida M."/>
            <person name="Baker S.E."/>
            <person name="Andersen M.R."/>
        </authorList>
    </citation>
    <scope>NUCLEOTIDE SEQUENCE [LARGE SCALE GENOMIC DNA]</scope>
    <source>
        <strain evidence="2">IBT 14317</strain>
    </source>
</reference>
<keyword evidence="1" id="KW-1133">Transmembrane helix</keyword>
<proteinExistence type="predicted"/>
<organism evidence="2">
    <name type="scientific">Petromyces alliaceus</name>
    <name type="common">Aspergillus alliaceus</name>
    <dbReference type="NCBI Taxonomy" id="209559"/>
    <lineage>
        <taxon>Eukaryota</taxon>
        <taxon>Fungi</taxon>
        <taxon>Dikarya</taxon>
        <taxon>Ascomycota</taxon>
        <taxon>Pezizomycotina</taxon>
        <taxon>Eurotiomycetes</taxon>
        <taxon>Eurotiomycetidae</taxon>
        <taxon>Eurotiales</taxon>
        <taxon>Aspergillaceae</taxon>
        <taxon>Aspergillus</taxon>
        <taxon>Aspergillus subgen. Circumdati</taxon>
    </lineage>
</organism>